<sequence length="269" mass="30375">MFSLSFNTAVVSGNMERQRSTRPGTEILQALQKLKEILHQKDMQFASVELDVHSLQNNLSVVKNLKSNASSSKLKATDELRLAEEISEDFTAPHAAMKEEETDTHKVTNGKNLLTDSRASNSNGAAKLSLANSSKGEVYSNSREDKQVLHGREIEQLSERLKFLEAESKIMKQEFLEYVIEKKKLVNEIYKQFQTIYRCLQLENLVNGERGFDISLLVNPFQEAGLETGLPEVLWQDSIPSNVTRDQSSNILALEEVPEGTWVHAHQNE</sequence>
<evidence type="ECO:0000256" key="1">
    <source>
        <dbReference type="SAM" id="Coils"/>
    </source>
</evidence>
<evidence type="ECO:0000313" key="3">
    <source>
        <dbReference type="Proteomes" id="UP001174677"/>
    </source>
</evidence>
<name>A0ABQ9MGF7_HEVBR</name>
<protein>
    <submittedName>
        <fullName evidence="2">Uncharacterized protein</fullName>
    </submittedName>
</protein>
<gene>
    <name evidence="2" type="ORF">P3X46_010833</name>
</gene>
<proteinExistence type="predicted"/>
<organism evidence="2 3">
    <name type="scientific">Hevea brasiliensis</name>
    <name type="common">Para rubber tree</name>
    <name type="synonym">Siphonia brasiliensis</name>
    <dbReference type="NCBI Taxonomy" id="3981"/>
    <lineage>
        <taxon>Eukaryota</taxon>
        <taxon>Viridiplantae</taxon>
        <taxon>Streptophyta</taxon>
        <taxon>Embryophyta</taxon>
        <taxon>Tracheophyta</taxon>
        <taxon>Spermatophyta</taxon>
        <taxon>Magnoliopsida</taxon>
        <taxon>eudicotyledons</taxon>
        <taxon>Gunneridae</taxon>
        <taxon>Pentapetalae</taxon>
        <taxon>rosids</taxon>
        <taxon>fabids</taxon>
        <taxon>Malpighiales</taxon>
        <taxon>Euphorbiaceae</taxon>
        <taxon>Crotonoideae</taxon>
        <taxon>Micrandreae</taxon>
        <taxon>Hevea</taxon>
    </lineage>
</organism>
<keyword evidence="3" id="KW-1185">Reference proteome</keyword>
<keyword evidence="1" id="KW-0175">Coiled coil</keyword>
<accession>A0ABQ9MGF7</accession>
<reference evidence="2" key="1">
    <citation type="journal article" date="2023" name="Plant Biotechnol. J.">
        <title>Chromosome-level wild Hevea brasiliensis genome provides new tools for genomic-assisted breeding and valuable loci to elevate rubber yield.</title>
        <authorList>
            <person name="Cheng H."/>
            <person name="Song X."/>
            <person name="Hu Y."/>
            <person name="Wu T."/>
            <person name="Yang Q."/>
            <person name="An Z."/>
            <person name="Feng S."/>
            <person name="Deng Z."/>
            <person name="Wu W."/>
            <person name="Zeng X."/>
            <person name="Tu M."/>
            <person name="Wang X."/>
            <person name="Huang H."/>
        </authorList>
    </citation>
    <scope>NUCLEOTIDE SEQUENCE</scope>
    <source>
        <strain evidence="2">MT/VB/25A 57/8</strain>
    </source>
</reference>
<feature type="coiled-coil region" evidence="1">
    <location>
        <begin position="147"/>
        <end position="174"/>
    </location>
</feature>
<comment type="caution">
    <text evidence="2">The sequence shown here is derived from an EMBL/GenBank/DDBJ whole genome shotgun (WGS) entry which is preliminary data.</text>
</comment>
<evidence type="ECO:0000313" key="2">
    <source>
        <dbReference type="EMBL" id="KAJ9178998.1"/>
    </source>
</evidence>
<dbReference type="EMBL" id="JARPOI010000006">
    <property type="protein sequence ID" value="KAJ9178998.1"/>
    <property type="molecule type" value="Genomic_DNA"/>
</dbReference>
<dbReference type="Proteomes" id="UP001174677">
    <property type="component" value="Chromosome 6"/>
</dbReference>